<evidence type="ECO:0000313" key="2">
    <source>
        <dbReference type="EMBL" id="AKH46857.1"/>
    </source>
</evidence>
<evidence type="ECO:0000256" key="1">
    <source>
        <dbReference type="SAM" id="MobiDB-lite"/>
    </source>
</evidence>
<feature type="region of interest" description="Disordered" evidence="1">
    <location>
        <begin position="1"/>
        <end position="23"/>
    </location>
</feature>
<feature type="region of interest" description="Disordered" evidence="1">
    <location>
        <begin position="43"/>
        <end position="88"/>
    </location>
</feature>
<proteinExistence type="predicted"/>
<sequence>MTPEAPVDPLTPVSRIVPAHTSRPKPVMIVSPALLLWSLSTTSTGRPTLSITPEAPRSLSSDKKRKGASKLTSSRGSPNDSIALEARR</sequence>
<protein>
    <submittedName>
        <fullName evidence="2">Uncharacterized protein</fullName>
    </submittedName>
</protein>
<name>A0A0F7L5Q7_9VIRU</name>
<reference evidence="2" key="1">
    <citation type="journal article" date="2015" name="Front. Microbiol.">
        <title>Combining genomic sequencing methods to explore viral diversity and reveal potential virus-host interactions.</title>
        <authorList>
            <person name="Chow C.E."/>
            <person name="Winget D.M."/>
            <person name="White R.A.III."/>
            <person name="Hallam S.J."/>
            <person name="Suttle C.A."/>
        </authorList>
    </citation>
    <scope>NUCLEOTIDE SEQUENCE</scope>
    <source>
        <strain evidence="2">Anoxic2_3</strain>
    </source>
</reference>
<reference evidence="2" key="2">
    <citation type="submission" date="2015-03" db="EMBL/GenBank/DDBJ databases">
        <authorList>
            <person name="Chow C.-E.T."/>
            <person name="Winget D.M."/>
            <person name="White R.A.III."/>
            <person name="Hallam S.J."/>
            <person name="Suttle C.A."/>
        </authorList>
    </citation>
    <scope>NUCLEOTIDE SEQUENCE</scope>
    <source>
        <strain evidence="2">Anoxic2_3</strain>
    </source>
</reference>
<organism evidence="2">
    <name type="scientific">uncultured marine virus</name>
    <dbReference type="NCBI Taxonomy" id="186617"/>
    <lineage>
        <taxon>Viruses</taxon>
        <taxon>environmental samples</taxon>
    </lineage>
</organism>
<dbReference type="EMBL" id="KR029587">
    <property type="protein sequence ID" value="AKH46857.1"/>
    <property type="molecule type" value="Genomic_DNA"/>
</dbReference>
<feature type="compositionally biased region" description="Polar residues" evidence="1">
    <location>
        <begin position="70"/>
        <end position="80"/>
    </location>
</feature>
<accession>A0A0F7L5Q7</accession>